<evidence type="ECO:0000256" key="2">
    <source>
        <dbReference type="ARBA" id="ARBA00022475"/>
    </source>
</evidence>
<evidence type="ECO:0000256" key="5">
    <source>
        <dbReference type="ARBA" id="ARBA00023136"/>
    </source>
</evidence>
<feature type="transmembrane region" description="Helical" evidence="6">
    <location>
        <begin position="217"/>
        <end position="241"/>
    </location>
</feature>
<dbReference type="Proteomes" id="UP000192929">
    <property type="component" value="Unassembled WGS sequence"/>
</dbReference>
<dbReference type="RefSeq" id="WP_085106422.1">
    <property type="nucleotide sequence ID" value="NZ_FXAC01000004.1"/>
</dbReference>
<reference evidence="8" key="1">
    <citation type="submission" date="2017-04" db="EMBL/GenBank/DDBJ databases">
        <authorList>
            <person name="Varghese N."/>
            <person name="Submissions S."/>
        </authorList>
    </citation>
    <scope>NUCLEOTIDE SEQUENCE [LARGE SCALE GENOMIC DNA]</scope>
    <source>
        <strain evidence="8">NIO-1021</strain>
    </source>
</reference>
<feature type="transmembrane region" description="Helical" evidence="6">
    <location>
        <begin position="70"/>
        <end position="88"/>
    </location>
</feature>
<sequence>MTAAQYAALLGLWIAGIISPGPDVLVILRNAFLTTRGKAMLTAAGVMVGNLMWITLSLTGVTLVINSNHVLKLVIQIAGALFLARMGYGSLRAGLAARALNRGGTGHAETSDPEARAGLAARVCTDGQDGPGGSAGFSGPVDPDVAASPAASAGTIGGPAFSKAGGLLGTRNLTSGKALLQGTITNLANAKAIVFFIALFATVVPADILWWEGLIALALLMAVGLAWFLAVAWFGSVPALARRFQARSAEVEIAAGVVFLLVAVLLLVEVVLAE</sequence>
<accession>A0A1X7CLT3</accession>
<dbReference type="GO" id="GO:0015171">
    <property type="term" value="F:amino acid transmembrane transporter activity"/>
    <property type="evidence" value="ECO:0007669"/>
    <property type="project" value="TreeGrafter"/>
</dbReference>
<feature type="transmembrane region" description="Helical" evidence="6">
    <location>
        <begin position="6"/>
        <end position="28"/>
    </location>
</feature>
<dbReference type="PANTHER" id="PTHR30086">
    <property type="entry name" value="ARGININE EXPORTER PROTEIN ARGO"/>
    <property type="match status" value="1"/>
</dbReference>
<gene>
    <name evidence="7" type="ORF">SAMN06296028_10484</name>
</gene>
<feature type="transmembrane region" description="Helical" evidence="6">
    <location>
        <begin position="253"/>
        <end position="273"/>
    </location>
</feature>
<dbReference type="Pfam" id="PF01810">
    <property type="entry name" value="LysE"/>
    <property type="match status" value="1"/>
</dbReference>
<keyword evidence="8" id="KW-1185">Reference proteome</keyword>
<feature type="transmembrane region" description="Helical" evidence="6">
    <location>
        <begin position="192"/>
        <end position="211"/>
    </location>
</feature>
<evidence type="ECO:0000256" key="6">
    <source>
        <dbReference type="SAM" id="Phobius"/>
    </source>
</evidence>
<evidence type="ECO:0000313" key="7">
    <source>
        <dbReference type="EMBL" id="SME99046.1"/>
    </source>
</evidence>
<evidence type="ECO:0000313" key="8">
    <source>
        <dbReference type="Proteomes" id="UP000192929"/>
    </source>
</evidence>
<protein>
    <submittedName>
        <fullName evidence="7">LysE type translocator</fullName>
    </submittedName>
</protein>
<keyword evidence="3 6" id="KW-0812">Transmembrane</keyword>
<proteinExistence type="predicted"/>
<keyword evidence="4 6" id="KW-1133">Transmembrane helix</keyword>
<comment type="subcellular location">
    <subcellularLocation>
        <location evidence="1">Cell membrane</location>
        <topology evidence="1">Multi-pass membrane protein</topology>
    </subcellularLocation>
</comment>
<evidence type="ECO:0000256" key="3">
    <source>
        <dbReference type="ARBA" id="ARBA00022692"/>
    </source>
</evidence>
<dbReference type="EMBL" id="FXAC01000004">
    <property type="protein sequence ID" value="SME99046.1"/>
    <property type="molecule type" value="Genomic_DNA"/>
</dbReference>
<dbReference type="GO" id="GO:0005886">
    <property type="term" value="C:plasma membrane"/>
    <property type="evidence" value="ECO:0007669"/>
    <property type="project" value="UniProtKB-SubCell"/>
</dbReference>
<dbReference type="AlphaFoldDB" id="A0A1X7CLT3"/>
<organism evidence="7 8">
    <name type="scientific">Kocuria marina subsp. indica</name>
    <dbReference type="NCBI Taxonomy" id="1049583"/>
    <lineage>
        <taxon>Bacteria</taxon>
        <taxon>Bacillati</taxon>
        <taxon>Actinomycetota</taxon>
        <taxon>Actinomycetes</taxon>
        <taxon>Micrococcales</taxon>
        <taxon>Micrococcaceae</taxon>
        <taxon>Kocuria</taxon>
    </lineage>
</organism>
<keyword evidence="2" id="KW-1003">Cell membrane</keyword>
<keyword evidence="5 6" id="KW-0472">Membrane</keyword>
<dbReference type="PANTHER" id="PTHR30086:SF17">
    <property type="entry name" value="LYSE FAMILY TRANSLOCATOR"/>
    <property type="match status" value="1"/>
</dbReference>
<dbReference type="InterPro" id="IPR001123">
    <property type="entry name" value="LeuE-type"/>
</dbReference>
<name>A0A1X7CLT3_9MICC</name>
<evidence type="ECO:0000256" key="4">
    <source>
        <dbReference type="ARBA" id="ARBA00022989"/>
    </source>
</evidence>
<evidence type="ECO:0000256" key="1">
    <source>
        <dbReference type="ARBA" id="ARBA00004651"/>
    </source>
</evidence>
<feature type="transmembrane region" description="Helical" evidence="6">
    <location>
        <begin position="40"/>
        <end position="64"/>
    </location>
</feature>